<feature type="signal peptide" evidence="2">
    <location>
        <begin position="1"/>
        <end position="17"/>
    </location>
</feature>
<keyword evidence="1" id="KW-1133">Transmembrane helix</keyword>
<keyword evidence="2" id="KW-0732">Signal</keyword>
<proteinExistence type="predicted"/>
<feature type="chain" id="PRO_5040333866" evidence="2">
    <location>
        <begin position="18"/>
        <end position="116"/>
    </location>
</feature>
<reference evidence="3" key="1">
    <citation type="submission" date="2022-11" db="EMBL/GenBank/DDBJ databases">
        <authorList>
            <person name="Scott C."/>
            <person name="Bruce N."/>
        </authorList>
    </citation>
    <scope>NUCLEOTIDE SEQUENCE</scope>
</reference>
<dbReference type="Proteomes" id="UP000838763">
    <property type="component" value="Unassembled WGS sequence"/>
</dbReference>
<name>A0A9P1HCQ3_9PEZI</name>
<keyword evidence="4" id="KW-1185">Reference proteome</keyword>
<organism evidence="3 4">
    <name type="scientific">Parascedosporium putredinis</name>
    <dbReference type="NCBI Taxonomy" id="1442378"/>
    <lineage>
        <taxon>Eukaryota</taxon>
        <taxon>Fungi</taxon>
        <taxon>Dikarya</taxon>
        <taxon>Ascomycota</taxon>
        <taxon>Pezizomycotina</taxon>
        <taxon>Sordariomycetes</taxon>
        <taxon>Hypocreomycetidae</taxon>
        <taxon>Microascales</taxon>
        <taxon>Microascaceae</taxon>
        <taxon>Parascedosporium</taxon>
    </lineage>
</organism>
<sequence length="116" mass="12677">MKFSLGVLSILLATVAAQTEQVCTQELVKDVDCADVINPTACYNMFRFRNAQTLSCIEGTDNADRARKPGMDLYSTVALHIFYGQKAGVFFSVSACVMISILYYASIRVGSLTMDA</sequence>
<dbReference type="AlphaFoldDB" id="A0A9P1HCQ3"/>
<keyword evidence="1" id="KW-0472">Membrane</keyword>
<dbReference type="EMBL" id="CALLCH030000021">
    <property type="protein sequence ID" value="CAI4220172.1"/>
    <property type="molecule type" value="Genomic_DNA"/>
</dbReference>
<evidence type="ECO:0000313" key="3">
    <source>
        <dbReference type="EMBL" id="CAI4220172.1"/>
    </source>
</evidence>
<accession>A0A9P1HCQ3</accession>
<evidence type="ECO:0000313" key="4">
    <source>
        <dbReference type="Proteomes" id="UP000838763"/>
    </source>
</evidence>
<feature type="transmembrane region" description="Helical" evidence="1">
    <location>
        <begin position="87"/>
        <end position="105"/>
    </location>
</feature>
<keyword evidence="1" id="KW-0812">Transmembrane</keyword>
<evidence type="ECO:0000256" key="2">
    <source>
        <dbReference type="SAM" id="SignalP"/>
    </source>
</evidence>
<comment type="caution">
    <text evidence="3">The sequence shown here is derived from an EMBL/GenBank/DDBJ whole genome shotgun (WGS) entry which is preliminary data.</text>
</comment>
<evidence type="ECO:0000256" key="1">
    <source>
        <dbReference type="SAM" id="Phobius"/>
    </source>
</evidence>
<gene>
    <name evidence="3" type="ORF">PPNO1_LOCUS9715</name>
</gene>
<dbReference type="OrthoDB" id="5194348at2759"/>
<protein>
    <submittedName>
        <fullName evidence="3">Uncharacterized protein</fullName>
    </submittedName>
</protein>